<evidence type="ECO:0000259" key="9">
    <source>
        <dbReference type="Pfam" id="PF00291"/>
    </source>
</evidence>
<dbReference type="InterPro" id="IPR036052">
    <property type="entry name" value="TrpB-like_PALP_sf"/>
</dbReference>
<dbReference type="GO" id="GO:0000287">
    <property type="term" value="F:magnesium ion binding"/>
    <property type="evidence" value="ECO:0007669"/>
    <property type="project" value="TreeGrafter"/>
</dbReference>
<dbReference type="FunFam" id="3.40.50.1100:FF:000007">
    <property type="entry name" value="L-threonine dehydratase catabolic TdcB"/>
    <property type="match status" value="1"/>
</dbReference>
<evidence type="ECO:0000256" key="6">
    <source>
        <dbReference type="ARBA" id="ARBA00022842"/>
    </source>
</evidence>
<keyword evidence="6" id="KW-0460">Magnesium</keyword>
<name>A0A514CEU4_9BACT</name>
<dbReference type="PROSITE" id="PS00165">
    <property type="entry name" value="DEHYDRATASE_SER_THR"/>
    <property type="match status" value="1"/>
</dbReference>
<dbReference type="GO" id="GO:0018114">
    <property type="term" value="F:threonine racemase activity"/>
    <property type="evidence" value="ECO:0007669"/>
    <property type="project" value="TreeGrafter"/>
</dbReference>
<dbReference type="EMBL" id="CP041253">
    <property type="protein sequence ID" value="QDH78328.1"/>
    <property type="molecule type" value="Genomic_DNA"/>
</dbReference>
<dbReference type="CDD" id="cd01562">
    <property type="entry name" value="Thr-dehyd"/>
    <property type="match status" value="1"/>
</dbReference>
<evidence type="ECO:0000256" key="8">
    <source>
        <dbReference type="ARBA" id="ARBA00023239"/>
    </source>
</evidence>
<dbReference type="Proteomes" id="UP000316614">
    <property type="component" value="Chromosome"/>
</dbReference>
<evidence type="ECO:0000256" key="2">
    <source>
        <dbReference type="ARBA" id="ARBA00001933"/>
    </source>
</evidence>
<evidence type="ECO:0000256" key="1">
    <source>
        <dbReference type="ARBA" id="ARBA00001913"/>
    </source>
</evidence>
<proteinExistence type="inferred from homology"/>
<comment type="cofactor">
    <cofactor evidence="4">
        <name>Mg(2+)</name>
        <dbReference type="ChEBI" id="CHEBI:18420"/>
    </cofactor>
</comment>
<protein>
    <submittedName>
        <fullName evidence="10">Pyridoxal-phosphate dependent enzyme</fullName>
    </submittedName>
</protein>
<comment type="cofactor">
    <cofactor evidence="3">
        <name>Mn(2+)</name>
        <dbReference type="ChEBI" id="CHEBI:29035"/>
    </cofactor>
</comment>
<dbReference type="GO" id="GO:0030170">
    <property type="term" value="F:pyridoxal phosphate binding"/>
    <property type="evidence" value="ECO:0007669"/>
    <property type="project" value="InterPro"/>
</dbReference>
<evidence type="ECO:0000256" key="5">
    <source>
        <dbReference type="ARBA" id="ARBA00010869"/>
    </source>
</evidence>
<organism evidence="10 11">
    <name type="scientific">Echinicola soli</name>
    <dbReference type="NCBI Taxonomy" id="2591634"/>
    <lineage>
        <taxon>Bacteria</taxon>
        <taxon>Pseudomonadati</taxon>
        <taxon>Bacteroidota</taxon>
        <taxon>Cytophagia</taxon>
        <taxon>Cytophagales</taxon>
        <taxon>Cyclobacteriaceae</taxon>
        <taxon>Echinicola</taxon>
    </lineage>
</organism>
<dbReference type="RefSeq" id="WP_141613584.1">
    <property type="nucleotide sequence ID" value="NZ_CP041253.1"/>
</dbReference>
<evidence type="ECO:0000313" key="11">
    <source>
        <dbReference type="Proteomes" id="UP000316614"/>
    </source>
</evidence>
<dbReference type="AlphaFoldDB" id="A0A514CEU4"/>
<dbReference type="PANTHER" id="PTHR43050">
    <property type="entry name" value="SERINE / THREONINE RACEMASE FAMILY MEMBER"/>
    <property type="match status" value="1"/>
</dbReference>
<keyword evidence="7" id="KW-0663">Pyridoxal phosphate</keyword>
<gene>
    <name evidence="10" type="ORF">FKX85_04445</name>
</gene>
<dbReference type="GO" id="GO:0003941">
    <property type="term" value="F:L-serine ammonia-lyase activity"/>
    <property type="evidence" value="ECO:0007669"/>
    <property type="project" value="TreeGrafter"/>
</dbReference>
<dbReference type="FunFam" id="3.40.50.1100:FF:000005">
    <property type="entry name" value="Threonine dehydratase catabolic"/>
    <property type="match status" value="1"/>
</dbReference>
<comment type="similarity">
    <text evidence="5">Belongs to the serine/threonine dehydratase family.</text>
</comment>
<dbReference type="Pfam" id="PF00291">
    <property type="entry name" value="PALP"/>
    <property type="match status" value="1"/>
</dbReference>
<evidence type="ECO:0000256" key="4">
    <source>
        <dbReference type="ARBA" id="ARBA00001946"/>
    </source>
</evidence>
<feature type="domain" description="Tryptophan synthase beta chain-like PALP" evidence="9">
    <location>
        <begin position="23"/>
        <end position="308"/>
    </location>
</feature>
<dbReference type="SUPFAM" id="SSF53686">
    <property type="entry name" value="Tryptophan synthase beta subunit-like PLP-dependent enzymes"/>
    <property type="match status" value="1"/>
</dbReference>
<dbReference type="Gene3D" id="3.40.50.1100">
    <property type="match status" value="2"/>
</dbReference>
<comment type="cofactor">
    <cofactor evidence="1">
        <name>Ca(2+)</name>
        <dbReference type="ChEBI" id="CHEBI:29108"/>
    </cofactor>
</comment>
<dbReference type="GO" id="GO:0030378">
    <property type="term" value="F:serine racemase activity"/>
    <property type="evidence" value="ECO:0007669"/>
    <property type="project" value="TreeGrafter"/>
</dbReference>
<dbReference type="GO" id="GO:0005524">
    <property type="term" value="F:ATP binding"/>
    <property type="evidence" value="ECO:0007669"/>
    <property type="project" value="TreeGrafter"/>
</dbReference>
<dbReference type="InterPro" id="IPR001926">
    <property type="entry name" value="TrpB-like_PALP"/>
</dbReference>
<dbReference type="KEGG" id="echi:FKX85_04445"/>
<keyword evidence="11" id="KW-1185">Reference proteome</keyword>
<evidence type="ECO:0000256" key="3">
    <source>
        <dbReference type="ARBA" id="ARBA00001936"/>
    </source>
</evidence>
<comment type="cofactor">
    <cofactor evidence="2">
        <name>pyridoxal 5'-phosphate</name>
        <dbReference type="ChEBI" id="CHEBI:597326"/>
    </cofactor>
</comment>
<evidence type="ECO:0000313" key="10">
    <source>
        <dbReference type="EMBL" id="QDH78328.1"/>
    </source>
</evidence>
<dbReference type="OrthoDB" id="9811476at2"/>
<keyword evidence="8" id="KW-0456">Lyase</keyword>
<dbReference type="PANTHER" id="PTHR43050:SF1">
    <property type="entry name" value="SERINE RACEMASE"/>
    <property type="match status" value="1"/>
</dbReference>
<accession>A0A514CEU4</accession>
<dbReference type="InterPro" id="IPR000634">
    <property type="entry name" value="Ser/Thr_deHydtase_PyrdxlP-BS"/>
</dbReference>
<dbReference type="GO" id="GO:0070179">
    <property type="term" value="P:D-serine biosynthetic process"/>
    <property type="evidence" value="ECO:0007669"/>
    <property type="project" value="TreeGrafter"/>
</dbReference>
<sequence>MQQTYRIPQLIDIKQAYQRIMAYIHHTPILTCEAINTIADCQIYFKCENFQKVGAFKARGATNAILKLPPELKQNGVATHSSGNHAAALARAAKETGTKAYIVMPSTAPAIKKAAVKHYGGEIIECEPTLKAREAALEKVVEETGAAFIPPYDYMDVIEGQATCALEMWDEGIPFDAIITPVGGGGLLAGTALTTHYLSRKTPVYGAEPKGADDAFRSLKANRIIPMENPDTIADGLRTSLGQRNFTIISPHVEDILTVSDEEIIAAMRLVFERMKIVIEPSSAVPLAAVLANKALFKNKRVGVVFSGGNVDVSKLPFK</sequence>
<evidence type="ECO:0000256" key="7">
    <source>
        <dbReference type="ARBA" id="ARBA00022898"/>
    </source>
</evidence>
<reference evidence="10 11" key="1">
    <citation type="submission" date="2019-06" db="EMBL/GenBank/DDBJ databases">
        <title>Echinicola alkalisoli sp. nov. isolated from saline soil.</title>
        <authorList>
            <person name="Sun J.-Q."/>
            <person name="Xu L."/>
        </authorList>
    </citation>
    <scope>NUCLEOTIDE SEQUENCE [LARGE SCALE GENOMIC DNA]</scope>
    <source>
        <strain evidence="10 11">LN3S3</strain>
    </source>
</reference>